<keyword evidence="3" id="KW-1185">Reference proteome</keyword>
<dbReference type="RefSeq" id="WP_033359469.1">
    <property type="nucleotide sequence ID" value="NZ_CP073767.1"/>
</dbReference>
<evidence type="ECO:0000256" key="1">
    <source>
        <dbReference type="SAM" id="MobiDB-lite"/>
    </source>
</evidence>
<accession>A0A9Q9MFM1</accession>
<dbReference type="Proteomes" id="UP001058003">
    <property type="component" value="Chromosome"/>
</dbReference>
<reference evidence="2" key="1">
    <citation type="submission" date="2021-04" db="EMBL/GenBank/DDBJ databases">
        <title>Dactylosporangium aurantiacum NRRL B-8018 full assembly.</title>
        <authorList>
            <person name="Hartkoorn R.C."/>
            <person name="Beaudoing E."/>
            <person name="Hot D."/>
        </authorList>
    </citation>
    <scope>NUCLEOTIDE SEQUENCE</scope>
    <source>
        <strain evidence="2">NRRL B-8018</strain>
    </source>
</reference>
<evidence type="ECO:0000313" key="2">
    <source>
        <dbReference type="EMBL" id="UWZ52750.1"/>
    </source>
</evidence>
<dbReference type="AlphaFoldDB" id="A0A9Q9MFM1"/>
<organism evidence="2 3">
    <name type="scientific">Dactylosporangium aurantiacum</name>
    <dbReference type="NCBI Taxonomy" id="35754"/>
    <lineage>
        <taxon>Bacteria</taxon>
        <taxon>Bacillati</taxon>
        <taxon>Actinomycetota</taxon>
        <taxon>Actinomycetes</taxon>
        <taxon>Micromonosporales</taxon>
        <taxon>Micromonosporaceae</taxon>
        <taxon>Dactylosporangium</taxon>
    </lineage>
</organism>
<proteinExistence type="predicted"/>
<dbReference type="EMBL" id="CP073767">
    <property type="protein sequence ID" value="UWZ52750.1"/>
    <property type="molecule type" value="Genomic_DNA"/>
</dbReference>
<protein>
    <submittedName>
        <fullName evidence="2">Uncharacterized protein</fullName>
    </submittedName>
</protein>
<dbReference type="KEGG" id="daur:Daura_39975"/>
<feature type="region of interest" description="Disordered" evidence="1">
    <location>
        <begin position="1"/>
        <end position="36"/>
    </location>
</feature>
<name>A0A9Q9MFM1_9ACTN</name>
<evidence type="ECO:0000313" key="3">
    <source>
        <dbReference type="Proteomes" id="UP001058003"/>
    </source>
</evidence>
<sequence>MRRLVNESGGGSDLHVAGRSADGTRSEKSSAVVNPRGAPIVTSEQCPIGGPLGAAAGTPGVFVVTSYVPGVVSYSYRIDNGPKVVAPTDAAGNVVITYTPATPGPHAVTIGFGLLADGVGVGGGVYTCVAG</sequence>
<gene>
    <name evidence="2" type="ORF">Daura_39975</name>
</gene>